<dbReference type="AlphaFoldDB" id="A0A834T2Z6"/>
<comment type="caution">
    <text evidence="1">The sequence shown here is derived from an EMBL/GenBank/DDBJ whole genome shotgun (WGS) entry which is preliminary data.</text>
</comment>
<accession>A0A834T2Z6</accession>
<keyword evidence="2" id="KW-1185">Reference proteome</keyword>
<reference evidence="1" key="1">
    <citation type="submission" date="2020-09" db="EMBL/GenBank/DDBJ databases">
        <title>Genome-Enabled Discovery of Anthraquinone Biosynthesis in Senna tora.</title>
        <authorList>
            <person name="Kang S.-H."/>
            <person name="Pandey R.P."/>
            <person name="Lee C.-M."/>
            <person name="Sim J.-S."/>
            <person name="Jeong J.-T."/>
            <person name="Choi B.-S."/>
            <person name="Jung M."/>
            <person name="Ginzburg D."/>
            <person name="Zhao K."/>
            <person name="Won S.Y."/>
            <person name="Oh T.-J."/>
            <person name="Yu Y."/>
            <person name="Kim N.-H."/>
            <person name="Lee O.R."/>
            <person name="Lee T.-H."/>
            <person name="Bashyal P."/>
            <person name="Kim T.-S."/>
            <person name="Lee W.-H."/>
            <person name="Kawkins C."/>
            <person name="Kim C.-K."/>
            <person name="Kim J.S."/>
            <person name="Ahn B.O."/>
            <person name="Rhee S.Y."/>
            <person name="Sohng J.K."/>
        </authorList>
    </citation>
    <scope>NUCLEOTIDE SEQUENCE</scope>
    <source>
        <tissue evidence="1">Leaf</tissue>
    </source>
</reference>
<dbReference type="OrthoDB" id="1745344at2759"/>
<sequence length="170" mass="19068">MAYFLGSQSQCAKPFSPALTVDLWTSARVLTCSAMKSRVLVLKGELQQTQKGSMKVDDYLNKLKSISEQLALTRALVTTHDLILQTLHGLDVDYNVVVVNLFQVLGQRSLTWIASYLPETKQLKEGIKRYGYHIEDPLLFIMNLRIKEVFEILAQSSSEVATSEIGSSKQ</sequence>
<dbReference type="PANTHER" id="PTHR47481">
    <property type="match status" value="1"/>
</dbReference>
<gene>
    <name evidence="1" type="ORF">G2W53_035077</name>
</gene>
<keyword evidence="1" id="KW-0675">Receptor</keyword>
<protein>
    <submittedName>
        <fullName evidence="1">Glutamate receptor</fullName>
    </submittedName>
</protein>
<name>A0A834T2Z6_9FABA</name>
<evidence type="ECO:0000313" key="1">
    <source>
        <dbReference type="EMBL" id="KAF7808334.1"/>
    </source>
</evidence>
<proteinExistence type="predicted"/>
<dbReference type="Proteomes" id="UP000634136">
    <property type="component" value="Unassembled WGS sequence"/>
</dbReference>
<organism evidence="1 2">
    <name type="scientific">Senna tora</name>
    <dbReference type="NCBI Taxonomy" id="362788"/>
    <lineage>
        <taxon>Eukaryota</taxon>
        <taxon>Viridiplantae</taxon>
        <taxon>Streptophyta</taxon>
        <taxon>Embryophyta</taxon>
        <taxon>Tracheophyta</taxon>
        <taxon>Spermatophyta</taxon>
        <taxon>Magnoliopsida</taxon>
        <taxon>eudicotyledons</taxon>
        <taxon>Gunneridae</taxon>
        <taxon>Pentapetalae</taxon>
        <taxon>rosids</taxon>
        <taxon>fabids</taxon>
        <taxon>Fabales</taxon>
        <taxon>Fabaceae</taxon>
        <taxon>Caesalpinioideae</taxon>
        <taxon>Cassia clade</taxon>
        <taxon>Senna</taxon>
    </lineage>
</organism>
<dbReference type="EMBL" id="JAAIUW010000011">
    <property type="protein sequence ID" value="KAF7808334.1"/>
    <property type="molecule type" value="Genomic_DNA"/>
</dbReference>
<dbReference type="PANTHER" id="PTHR47481:SF22">
    <property type="entry name" value="RETROTRANSPOSON GAG DOMAIN-CONTAINING PROTEIN"/>
    <property type="match status" value="1"/>
</dbReference>
<evidence type="ECO:0000313" key="2">
    <source>
        <dbReference type="Proteomes" id="UP000634136"/>
    </source>
</evidence>